<feature type="region of interest" description="Disordered" evidence="1">
    <location>
        <begin position="13"/>
        <end position="42"/>
    </location>
</feature>
<accession>A0A8S0Z9J0</accession>
<evidence type="ECO:0000313" key="2">
    <source>
        <dbReference type="EMBL" id="CAB3229653.1"/>
    </source>
</evidence>
<feature type="compositionally biased region" description="Pro residues" evidence="1">
    <location>
        <begin position="25"/>
        <end position="42"/>
    </location>
</feature>
<protein>
    <submittedName>
        <fullName evidence="2">Uncharacterized protein</fullName>
    </submittedName>
</protein>
<reference evidence="2 3" key="1">
    <citation type="submission" date="2020-04" db="EMBL/GenBank/DDBJ databases">
        <authorList>
            <person name="Wallbank WR R."/>
            <person name="Pardo Diaz C."/>
            <person name="Kozak K."/>
            <person name="Martin S."/>
            <person name="Jiggins C."/>
            <person name="Moest M."/>
            <person name="Warren A I."/>
            <person name="Byers J.R.P. K."/>
            <person name="Montejo-Kovacevich G."/>
            <person name="Yen C E."/>
        </authorList>
    </citation>
    <scope>NUCLEOTIDE SEQUENCE [LARGE SCALE GENOMIC DNA]</scope>
</reference>
<comment type="caution">
    <text evidence="2">The sequence shown here is derived from an EMBL/GenBank/DDBJ whole genome shotgun (WGS) entry which is preliminary data.</text>
</comment>
<evidence type="ECO:0000313" key="3">
    <source>
        <dbReference type="Proteomes" id="UP000494106"/>
    </source>
</evidence>
<dbReference type="EMBL" id="CADEBC010000410">
    <property type="protein sequence ID" value="CAB3229653.1"/>
    <property type="molecule type" value="Genomic_DNA"/>
</dbReference>
<evidence type="ECO:0000256" key="1">
    <source>
        <dbReference type="SAM" id="MobiDB-lite"/>
    </source>
</evidence>
<proteinExistence type="predicted"/>
<gene>
    <name evidence="2" type="ORF">APLA_LOCUS3922</name>
</gene>
<sequence length="42" mass="4554">MLSRPRLLVVSLPESGAPAAQRAPVFPPRPPRAPPPELELSR</sequence>
<dbReference type="Proteomes" id="UP000494106">
    <property type="component" value="Unassembled WGS sequence"/>
</dbReference>
<feature type="non-terminal residue" evidence="2">
    <location>
        <position position="42"/>
    </location>
</feature>
<dbReference type="AlphaFoldDB" id="A0A8S0Z9J0"/>
<organism evidence="2 3">
    <name type="scientific">Arctia plantaginis</name>
    <name type="common">Wood tiger moth</name>
    <name type="synonym">Phalaena plantaginis</name>
    <dbReference type="NCBI Taxonomy" id="874455"/>
    <lineage>
        <taxon>Eukaryota</taxon>
        <taxon>Metazoa</taxon>
        <taxon>Ecdysozoa</taxon>
        <taxon>Arthropoda</taxon>
        <taxon>Hexapoda</taxon>
        <taxon>Insecta</taxon>
        <taxon>Pterygota</taxon>
        <taxon>Neoptera</taxon>
        <taxon>Endopterygota</taxon>
        <taxon>Lepidoptera</taxon>
        <taxon>Glossata</taxon>
        <taxon>Ditrysia</taxon>
        <taxon>Noctuoidea</taxon>
        <taxon>Erebidae</taxon>
        <taxon>Arctiinae</taxon>
        <taxon>Arctia</taxon>
    </lineage>
</organism>
<name>A0A8S0Z9J0_ARCPL</name>
<keyword evidence="3" id="KW-1185">Reference proteome</keyword>